<keyword evidence="2" id="KW-1133">Transmembrane helix</keyword>
<keyword evidence="2" id="KW-0472">Membrane</keyword>
<name>A0A2C5XDE5_9HYPO</name>
<feature type="transmembrane region" description="Helical" evidence="2">
    <location>
        <begin position="105"/>
        <end position="123"/>
    </location>
</feature>
<proteinExistence type="predicted"/>
<feature type="transmembrane region" description="Helical" evidence="2">
    <location>
        <begin position="31"/>
        <end position="48"/>
    </location>
</feature>
<dbReference type="AlphaFoldDB" id="A0A2C5XDE5"/>
<organism evidence="3 4">
    <name type="scientific">Ophiocordyceps australis</name>
    <dbReference type="NCBI Taxonomy" id="1399860"/>
    <lineage>
        <taxon>Eukaryota</taxon>
        <taxon>Fungi</taxon>
        <taxon>Dikarya</taxon>
        <taxon>Ascomycota</taxon>
        <taxon>Pezizomycotina</taxon>
        <taxon>Sordariomycetes</taxon>
        <taxon>Hypocreomycetidae</taxon>
        <taxon>Hypocreales</taxon>
        <taxon>Ophiocordycipitaceae</taxon>
        <taxon>Ophiocordyceps</taxon>
    </lineage>
</organism>
<gene>
    <name evidence="3" type="ORF">CDD82_2961</name>
</gene>
<keyword evidence="4" id="KW-1185">Reference proteome</keyword>
<keyword evidence="2" id="KW-0812">Transmembrane</keyword>
<evidence type="ECO:0000313" key="3">
    <source>
        <dbReference type="EMBL" id="PHH58478.1"/>
    </source>
</evidence>
<dbReference type="Proteomes" id="UP000224854">
    <property type="component" value="Unassembled WGS sequence"/>
</dbReference>
<evidence type="ECO:0000256" key="2">
    <source>
        <dbReference type="SAM" id="Phobius"/>
    </source>
</evidence>
<sequence length="124" mass="13309">MPPNARPWQKGFRALSAGPQSRRQSLANAKTTLAILTLGMFGLVRALGAHSRAAGPLAEAKKHASFVRVVGLTPRLVMCPVTCPGAAPEAPSCILHFPLTKASIVAFYFWDCGYLWLFALAFAL</sequence>
<evidence type="ECO:0000313" key="4">
    <source>
        <dbReference type="Proteomes" id="UP000224854"/>
    </source>
</evidence>
<reference evidence="3 4" key="1">
    <citation type="submission" date="2017-06" db="EMBL/GenBank/DDBJ databases">
        <title>Ant-infecting Ophiocordyceps genomes reveal a high diversity of potential behavioral manipulation genes and a possible major role for enterotoxins.</title>
        <authorList>
            <person name="De Bekker C."/>
            <person name="Evans H.C."/>
            <person name="Brachmann A."/>
            <person name="Hughes D.P."/>
        </authorList>
    </citation>
    <scope>NUCLEOTIDE SEQUENCE [LARGE SCALE GENOMIC DNA]</scope>
    <source>
        <strain evidence="3 4">1348a</strain>
    </source>
</reference>
<comment type="caution">
    <text evidence="3">The sequence shown here is derived from an EMBL/GenBank/DDBJ whole genome shotgun (WGS) entry which is preliminary data.</text>
</comment>
<feature type="region of interest" description="Disordered" evidence="1">
    <location>
        <begin position="1"/>
        <end position="21"/>
    </location>
</feature>
<accession>A0A2C5XDE5</accession>
<evidence type="ECO:0000256" key="1">
    <source>
        <dbReference type="SAM" id="MobiDB-lite"/>
    </source>
</evidence>
<dbReference type="EMBL" id="NJEU01002174">
    <property type="protein sequence ID" value="PHH58478.1"/>
    <property type="molecule type" value="Genomic_DNA"/>
</dbReference>
<protein>
    <submittedName>
        <fullName evidence="3">Uncharacterized protein</fullName>
    </submittedName>
</protein>